<comment type="caution">
    <text evidence="1">The sequence shown here is derived from an EMBL/GenBank/DDBJ whole genome shotgun (WGS) entry which is preliminary data.</text>
</comment>
<dbReference type="EMBL" id="CM047903">
    <property type="protein sequence ID" value="KAJ0092026.1"/>
    <property type="molecule type" value="Genomic_DNA"/>
</dbReference>
<protein>
    <submittedName>
        <fullName evidence="1">Uncharacterized protein</fullName>
    </submittedName>
</protein>
<reference evidence="2" key="1">
    <citation type="journal article" date="2023" name="G3 (Bethesda)">
        <title>Genome assembly and association tests identify interacting loci associated with vigor, precocity, and sex in interspecific pistachio rootstocks.</title>
        <authorList>
            <person name="Palmer W."/>
            <person name="Jacygrad E."/>
            <person name="Sagayaradj S."/>
            <person name="Cavanaugh K."/>
            <person name="Han R."/>
            <person name="Bertier L."/>
            <person name="Beede B."/>
            <person name="Kafkas S."/>
            <person name="Golino D."/>
            <person name="Preece J."/>
            <person name="Michelmore R."/>
        </authorList>
    </citation>
    <scope>NUCLEOTIDE SEQUENCE [LARGE SCALE GENOMIC DNA]</scope>
</reference>
<gene>
    <name evidence="1" type="ORF">Patl1_25354</name>
</gene>
<organism evidence="1 2">
    <name type="scientific">Pistacia atlantica</name>
    <dbReference type="NCBI Taxonomy" id="434234"/>
    <lineage>
        <taxon>Eukaryota</taxon>
        <taxon>Viridiplantae</taxon>
        <taxon>Streptophyta</taxon>
        <taxon>Embryophyta</taxon>
        <taxon>Tracheophyta</taxon>
        <taxon>Spermatophyta</taxon>
        <taxon>Magnoliopsida</taxon>
        <taxon>eudicotyledons</taxon>
        <taxon>Gunneridae</taxon>
        <taxon>Pentapetalae</taxon>
        <taxon>rosids</taxon>
        <taxon>malvids</taxon>
        <taxon>Sapindales</taxon>
        <taxon>Anacardiaceae</taxon>
        <taxon>Pistacia</taxon>
    </lineage>
</organism>
<keyword evidence="2" id="KW-1185">Reference proteome</keyword>
<sequence>MADPSASTPPASTPPASTPPASTPHIDKPQEFSSGVQENNPLEPVPPFQSGEGLPYAPTNWPNPGDTWGWKVGRRFSTFGYYTDRFLYLPRSLHKPSIPKQFASKLAVERYIRSEFPDADIDAFWASFSWKVPALKNSTGVEATPPSAAKVTPPSAMYVTPLSAVYATSPSAEKAEEEGKEENPVATNRKRKHTAAKSLGDRRTRQSLRQAVPATKDTSGVNGNEELTSNGPRKDMKSTADFEDDQPDNGSFAGSDSPSECVPEDFNNYLDSLVDNLAHPATGNSLAQENELAQNQIPHNEANVASLDKEKEKFTQQLQAEINSNLSAVQEIDKQIAQLQSQRATLIRTIETKKGLIAKLAIAEQKVAKDTQG</sequence>
<evidence type="ECO:0000313" key="2">
    <source>
        <dbReference type="Proteomes" id="UP001164250"/>
    </source>
</evidence>
<dbReference type="Proteomes" id="UP001164250">
    <property type="component" value="Chromosome 7"/>
</dbReference>
<accession>A0ACC1AZG8</accession>
<proteinExistence type="predicted"/>
<name>A0ACC1AZG8_9ROSI</name>
<evidence type="ECO:0000313" key="1">
    <source>
        <dbReference type="EMBL" id="KAJ0092026.1"/>
    </source>
</evidence>